<dbReference type="InterPro" id="IPR050678">
    <property type="entry name" value="DNA_Partitioning_ATPase"/>
</dbReference>
<dbReference type="RefSeq" id="WP_354463470.1">
    <property type="nucleotide sequence ID" value="NZ_JBEWSZ010000003.1"/>
</dbReference>
<sequence>MCLDAKVEREHWEKTMPEQRAVQITVASPKGGVGKTMTTILLAGEFAAAGHRVTVLDTDPQLSAVEWSKNSRRAGYALSNIDVIPISSTDELIDRLAQSDAEDLLLVDVQGTAVAALGPAVANADFVLIPTKAHVFDVKQCLGLIRHIRSLGGRHREIPYAVMLNMVSGIEHNTMAFRTAIQLLRQADASVLETFLSQRPTFASIATAGTLYEVQPVNKAVQGARDQTNALTAEIISKLNGATPQ</sequence>
<proteinExistence type="predicted"/>
<dbReference type="Gene3D" id="3.40.50.300">
    <property type="entry name" value="P-loop containing nucleotide triphosphate hydrolases"/>
    <property type="match status" value="1"/>
</dbReference>
<dbReference type="InterPro" id="IPR002586">
    <property type="entry name" value="CobQ/CobB/MinD/ParA_Nub-bd_dom"/>
</dbReference>
<evidence type="ECO:0000259" key="1">
    <source>
        <dbReference type="Pfam" id="PF01656"/>
    </source>
</evidence>
<dbReference type="PANTHER" id="PTHR13696">
    <property type="entry name" value="P-LOOP CONTAINING NUCLEOSIDE TRIPHOSPHATE HYDROLASE"/>
    <property type="match status" value="1"/>
</dbReference>
<protein>
    <submittedName>
        <fullName evidence="2">ParA family protein</fullName>
    </submittedName>
</protein>
<accession>A0ABV2DMJ1</accession>
<comment type="caution">
    <text evidence="2">The sequence shown here is derived from an EMBL/GenBank/DDBJ whole genome shotgun (WGS) entry which is preliminary data.</text>
</comment>
<name>A0ABV2DMJ1_9HYPH</name>
<organism evidence="2 3">
    <name type="scientific">Mesorhizobium shangrilense</name>
    <dbReference type="NCBI Taxonomy" id="460060"/>
    <lineage>
        <taxon>Bacteria</taxon>
        <taxon>Pseudomonadati</taxon>
        <taxon>Pseudomonadota</taxon>
        <taxon>Alphaproteobacteria</taxon>
        <taxon>Hyphomicrobiales</taxon>
        <taxon>Phyllobacteriaceae</taxon>
        <taxon>Mesorhizobium</taxon>
    </lineage>
</organism>
<dbReference type="InterPro" id="IPR027417">
    <property type="entry name" value="P-loop_NTPase"/>
</dbReference>
<dbReference type="Proteomes" id="UP001548832">
    <property type="component" value="Unassembled WGS sequence"/>
</dbReference>
<dbReference type="Pfam" id="PF01656">
    <property type="entry name" value="CbiA"/>
    <property type="match status" value="1"/>
</dbReference>
<dbReference type="PIRSF" id="PIRSF009320">
    <property type="entry name" value="Nuc_binding_HP_1000"/>
    <property type="match status" value="1"/>
</dbReference>
<dbReference type="CDD" id="cd02042">
    <property type="entry name" value="ParAB_family"/>
    <property type="match status" value="1"/>
</dbReference>
<keyword evidence="3" id="KW-1185">Reference proteome</keyword>
<reference evidence="2 3" key="1">
    <citation type="submission" date="2024-06" db="EMBL/GenBank/DDBJ databases">
        <authorList>
            <person name="Kim D.-U."/>
        </authorList>
    </citation>
    <scope>NUCLEOTIDE SEQUENCE [LARGE SCALE GENOMIC DNA]</scope>
    <source>
        <strain evidence="2 3">KACC15460</strain>
    </source>
</reference>
<evidence type="ECO:0000313" key="2">
    <source>
        <dbReference type="EMBL" id="MET2831265.1"/>
    </source>
</evidence>
<evidence type="ECO:0000313" key="3">
    <source>
        <dbReference type="Proteomes" id="UP001548832"/>
    </source>
</evidence>
<gene>
    <name evidence="2" type="ORF">ABVQ20_30370</name>
</gene>
<dbReference type="SUPFAM" id="SSF52540">
    <property type="entry name" value="P-loop containing nucleoside triphosphate hydrolases"/>
    <property type="match status" value="1"/>
</dbReference>
<feature type="domain" description="CobQ/CobB/MinD/ParA nucleotide binding" evidence="1">
    <location>
        <begin position="24"/>
        <end position="204"/>
    </location>
</feature>
<dbReference type="PANTHER" id="PTHR13696:SF99">
    <property type="entry name" value="COBYRINIC ACID AC-DIAMIDE SYNTHASE"/>
    <property type="match status" value="1"/>
</dbReference>
<dbReference type="EMBL" id="JBEWSZ010000003">
    <property type="protein sequence ID" value="MET2831265.1"/>
    <property type="molecule type" value="Genomic_DNA"/>
</dbReference>